<evidence type="ECO:0000259" key="2">
    <source>
        <dbReference type="Pfam" id="PF09822"/>
    </source>
</evidence>
<dbReference type="InterPro" id="IPR029062">
    <property type="entry name" value="Class_I_gatase-like"/>
</dbReference>
<dbReference type="EMBL" id="MARB01000006">
    <property type="protein sequence ID" value="ODJ88401.1"/>
    <property type="molecule type" value="Genomic_DNA"/>
</dbReference>
<keyword evidence="1" id="KW-0472">Membrane</keyword>
<keyword evidence="1" id="KW-0812">Transmembrane</keyword>
<name>A0A7Z0VNC2_9GAMM</name>
<feature type="domain" description="ABC-type uncharacterised transport system" evidence="2">
    <location>
        <begin position="151"/>
        <end position="372"/>
    </location>
</feature>
<protein>
    <submittedName>
        <fullName evidence="4">ABC-type uncharacterized transport system</fullName>
    </submittedName>
</protein>
<dbReference type="SUPFAM" id="SSF52317">
    <property type="entry name" value="Class I glutamine amidotransferase-like"/>
    <property type="match status" value="1"/>
</dbReference>
<dbReference type="AlphaFoldDB" id="A0A7Z0VNC2"/>
<proteinExistence type="predicted"/>
<keyword evidence="5" id="KW-1185">Reference proteome</keyword>
<feature type="domain" description="DUF7088" evidence="3">
    <location>
        <begin position="44"/>
        <end position="115"/>
    </location>
</feature>
<evidence type="ECO:0000259" key="3">
    <source>
        <dbReference type="Pfam" id="PF23357"/>
    </source>
</evidence>
<evidence type="ECO:0000313" key="4">
    <source>
        <dbReference type="EMBL" id="ODJ88401.1"/>
    </source>
</evidence>
<organism evidence="4 5">
    <name type="scientific">Candidatus Thiodiazotropha endolucinida</name>
    <dbReference type="NCBI Taxonomy" id="1655433"/>
    <lineage>
        <taxon>Bacteria</taxon>
        <taxon>Pseudomonadati</taxon>
        <taxon>Pseudomonadota</taxon>
        <taxon>Gammaproteobacteria</taxon>
        <taxon>Chromatiales</taxon>
        <taxon>Sedimenticolaceae</taxon>
        <taxon>Candidatus Thiodiazotropha</taxon>
    </lineage>
</organism>
<evidence type="ECO:0000313" key="5">
    <source>
        <dbReference type="Proteomes" id="UP000094769"/>
    </source>
</evidence>
<sequence>MINRVGSRLNDLLFHLVMALLLVLLAWLSSRYDMQWDWTRQGSNSLNPASIDILRRTPGELSVTAYVGETAKLRDRIQRFVARYQHHKPNIELTFIDPLRHPDEARRQGISLSGEIVLRYEKREERIQKVDEEQFSNAILRLGRDNSYWIAGLSGHGERDLTGKANHDLGEFGQSLKQQGYQIAGLDLATSSGPPDNTALLIIASPIRALLPGEIERLSEYVAEGGNLLLLSDPDNWILGDLIQQLFGIEQLPGTIVDANVKALGIDNPAIAVVPEYSNHEATRGFNLLTLFPQSAALTLSEQRDWKATPLLRTLDKSWNETGPLSGEIERNPLAGEEAGPLTIGIALERRHDDREQRILVIGDGDFLANSYLNNAGNLDLGLSLSRWLVGDDQLIGIPAPQASDRELHLSKLAIGTIGLGSLIVLPLMLLAVGAVMAWRRNRA</sequence>
<feature type="transmembrane region" description="Helical" evidence="1">
    <location>
        <begin position="12"/>
        <end position="30"/>
    </location>
</feature>
<dbReference type="Pfam" id="PF23357">
    <property type="entry name" value="DUF7088"/>
    <property type="match status" value="1"/>
</dbReference>
<reference evidence="4 5" key="1">
    <citation type="submission" date="2016-06" db="EMBL/GenBank/DDBJ databases">
        <title>Genome sequence of endosymbiont of Candidatus Endolucinida thiodiazotropha.</title>
        <authorList>
            <person name="Poehlein A."/>
            <person name="Koenig S."/>
            <person name="Heiden S.E."/>
            <person name="Thuermer A."/>
            <person name="Voget S."/>
            <person name="Daniel R."/>
            <person name="Markert S."/>
            <person name="Gros O."/>
            <person name="Schweder T."/>
        </authorList>
    </citation>
    <scope>NUCLEOTIDE SEQUENCE [LARGE SCALE GENOMIC DNA]</scope>
    <source>
        <strain evidence="4 5">COS</strain>
    </source>
</reference>
<comment type="caution">
    <text evidence="4">The sequence shown here is derived from an EMBL/GenBank/DDBJ whole genome shotgun (WGS) entry which is preliminary data.</text>
</comment>
<dbReference type="OrthoDB" id="8530910at2"/>
<feature type="transmembrane region" description="Helical" evidence="1">
    <location>
        <begin position="413"/>
        <end position="439"/>
    </location>
</feature>
<dbReference type="RefSeq" id="WP_069122692.1">
    <property type="nucleotide sequence ID" value="NZ_MARB01000006.1"/>
</dbReference>
<dbReference type="InterPro" id="IPR055396">
    <property type="entry name" value="DUF7088"/>
</dbReference>
<dbReference type="Proteomes" id="UP000094769">
    <property type="component" value="Unassembled WGS sequence"/>
</dbReference>
<dbReference type="InterPro" id="IPR019196">
    <property type="entry name" value="ABC_transp_unknown"/>
</dbReference>
<accession>A0A7Z0VNC2</accession>
<keyword evidence="1" id="KW-1133">Transmembrane helix</keyword>
<gene>
    <name evidence="4" type="ORF">CODIS_14080</name>
</gene>
<dbReference type="Pfam" id="PF09822">
    <property type="entry name" value="ABC_transp_aux"/>
    <property type="match status" value="1"/>
</dbReference>
<evidence type="ECO:0000256" key="1">
    <source>
        <dbReference type="SAM" id="Phobius"/>
    </source>
</evidence>